<evidence type="ECO:0000256" key="3">
    <source>
        <dbReference type="ARBA" id="ARBA00023027"/>
    </source>
</evidence>
<organism evidence="7 8">
    <name type="scientific">Debaryomyces hansenii (strain ATCC 36239 / CBS 767 / BCRC 21394 / JCM 1990 / NBRC 0083 / IGC 2968)</name>
    <name type="common">Yeast</name>
    <name type="synonym">Torulaspora hansenii</name>
    <dbReference type="NCBI Taxonomy" id="284592"/>
    <lineage>
        <taxon>Eukaryota</taxon>
        <taxon>Fungi</taxon>
        <taxon>Dikarya</taxon>
        <taxon>Ascomycota</taxon>
        <taxon>Saccharomycotina</taxon>
        <taxon>Pichiomycetes</taxon>
        <taxon>Debaryomycetaceae</taxon>
        <taxon>Debaryomyces</taxon>
    </lineage>
</organism>
<feature type="active site" description="Proton acceptor" evidence="4">
    <location>
        <position position="164"/>
    </location>
</feature>
<dbReference type="Gene3D" id="3.30.1600.10">
    <property type="entry name" value="SIR2/SIRT2 'Small Domain"/>
    <property type="match status" value="1"/>
</dbReference>
<dbReference type="PANTHER" id="PTHR11085:SF8">
    <property type="entry name" value="NAD-DEPENDENT HISTONE DEACETYLASE HST3"/>
    <property type="match status" value="1"/>
</dbReference>
<feature type="compositionally biased region" description="Polar residues" evidence="5">
    <location>
        <begin position="413"/>
        <end position="427"/>
    </location>
</feature>
<dbReference type="InParanoid" id="Q6BPA4"/>
<dbReference type="STRING" id="284592.Q6BPA4"/>
<dbReference type="HOGENOM" id="CLU_021544_4_0_1"/>
<gene>
    <name evidence="7" type="ordered locus">DEHA2E15202g</name>
</gene>
<dbReference type="InterPro" id="IPR050134">
    <property type="entry name" value="NAD-dep_sirtuin_deacylases"/>
</dbReference>
<dbReference type="InterPro" id="IPR026591">
    <property type="entry name" value="Sirtuin_cat_small_dom_sf"/>
</dbReference>
<dbReference type="GO" id="GO:0070403">
    <property type="term" value="F:NAD+ binding"/>
    <property type="evidence" value="ECO:0007669"/>
    <property type="project" value="InterPro"/>
</dbReference>
<feature type="region of interest" description="Disordered" evidence="5">
    <location>
        <begin position="413"/>
        <end position="438"/>
    </location>
</feature>
<feature type="binding site" evidence="4">
    <location>
        <position position="175"/>
    </location>
    <ligand>
        <name>Zn(2+)</name>
        <dbReference type="ChEBI" id="CHEBI:29105"/>
    </ligand>
</feature>
<keyword evidence="4" id="KW-0862">Zinc</keyword>
<dbReference type="GO" id="GO:0005634">
    <property type="term" value="C:nucleus"/>
    <property type="evidence" value="ECO:0007669"/>
    <property type="project" value="TreeGrafter"/>
</dbReference>
<reference evidence="7 8" key="1">
    <citation type="journal article" date="2004" name="Nature">
        <title>Genome evolution in yeasts.</title>
        <authorList>
            <consortium name="Genolevures"/>
            <person name="Dujon B."/>
            <person name="Sherman D."/>
            <person name="Fischer G."/>
            <person name="Durrens P."/>
            <person name="Casaregola S."/>
            <person name="Lafontaine I."/>
            <person name="de Montigny J."/>
            <person name="Marck C."/>
            <person name="Neuveglise C."/>
            <person name="Talla E."/>
            <person name="Goffard N."/>
            <person name="Frangeul L."/>
            <person name="Aigle M."/>
            <person name="Anthouard V."/>
            <person name="Babour A."/>
            <person name="Barbe V."/>
            <person name="Barnay S."/>
            <person name="Blanchin S."/>
            <person name="Beckerich J.M."/>
            <person name="Beyne E."/>
            <person name="Bleykasten C."/>
            <person name="Boisrame A."/>
            <person name="Boyer J."/>
            <person name="Cattolico L."/>
            <person name="Confanioleri F."/>
            <person name="de Daruvar A."/>
            <person name="Despons L."/>
            <person name="Fabre E."/>
            <person name="Fairhead C."/>
            <person name="Ferry-Dumazet H."/>
            <person name="Groppi A."/>
            <person name="Hantraye F."/>
            <person name="Hennequin C."/>
            <person name="Jauniaux N."/>
            <person name="Joyet P."/>
            <person name="Kachouri R."/>
            <person name="Kerrest A."/>
            <person name="Koszul R."/>
            <person name="Lemaire M."/>
            <person name="Lesur I."/>
            <person name="Ma L."/>
            <person name="Muller H."/>
            <person name="Nicaud J.M."/>
            <person name="Nikolski M."/>
            <person name="Oztas S."/>
            <person name="Ozier-Kalogeropoulos O."/>
            <person name="Pellenz S."/>
            <person name="Potier S."/>
            <person name="Richard G.F."/>
            <person name="Straub M.L."/>
            <person name="Suleau A."/>
            <person name="Swennene D."/>
            <person name="Tekaia F."/>
            <person name="Wesolowski-Louvel M."/>
            <person name="Westhof E."/>
            <person name="Wirth B."/>
            <person name="Zeniou-Meyer M."/>
            <person name="Zivanovic I."/>
            <person name="Bolotin-Fukuhara M."/>
            <person name="Thierry A."/>
            <person name="Bouchier C."/>
            <person name="Caudron B."/>
            <person name="Scarpelli C."/>
            <person name="Gaillardin C."/>
            <person name="Weissenbach J."/>
            <person name="Wincker P."/>
            <person name="Souciet J.L."/>
        </authorList>
    </citation>
    <scope>NUCLEOTIDE SEQUENCE [LARGE SCALE GENOMIC DNA]</scope>
    <source>
        <strain evidence="8">ATCC 36239 / CBS 767 / BCRC 21394 / JCM 1990 / NBRC 0083 / IGC 2968</strain>
    </source>
</reference>
<dbReference type="FunCoup" id="Q6BPA4">
    <property type="interactions" value="81"/>
</dbReference>
<dbReference type="InterPro" id="IPR003000">
    <property type="entry name" value="Sirtuin"/>
</dbReference>
<dbReference type="EMBL" id="CR382137">
    <property type="protein sequence ID" value="CAG88212.2"/>
    <property type="molecule type" value="Genomic_DNA"/>
</dbReference>
<dbReference type="InterPro" id="IPR029035">
    <property type="entry name" value="DHS-like_NAD/FAD-binding_dom"/>
</dbReference>
<evidence type="ECO:0000313" key="7">
    <source>
        <dbReference type="EMBL" id="CAG88212.2"/>
    </source>
</evidence>
<evidence type="ECO:0000256" key="1">
    <source>
        <dbReference type="ARBA" id="ARBA00006924"/>
    </source>
</evidence>
<evidence type="ECO:0000313" key="8">
    <source>
        <dbReference type="Proteomes" id="UP000000599"/>
    </source>
</evidence>
<dbReference type="RefSeq" id="XP_459966.2">
    <property type="nucleotide sequence ID" value="XM_459966.1"/>
</dbReference>
<feature type="domain" description="Deacetylase sirtuin-type" evidence="6">
    <location>
        <begin position="11"/>
        <end position="332"/>
    </location>
</feature>
<dbReference type="GO" id="GO:0017136">
    <property type="term" value="F:histone deacetylase activity, NAD-dependent"/>
    <property type="evidence" value="ECO:0007669"/>
    <property type="project" value="TreeGrafter"/>
</dbReference>
<dbReference type="eggNOG" id="KOG2684">
    <property type="taxonomic scope" value="Eukaryota"/>
</dbReference>
<keyword evidence="3" id="KW-0520">NAD</keyword>
<evidence type="ECO:0000256" key="2">
    <source>
        <dbReference type="ARBA" id="ARBA00022679"/>
    </source>
</evidence>
<dbReference type="AlphaFoldDB" id="Q6BPA4"/>
<dbReference type="KEGG" id="dha:DEHA2E15202g"/>
<dbReference type="VEuPathDB" id="FungiDB:DEHA2E15202g"/>
<comment type="similarity">
    <text evidence="1">Belongs to the sirtuin family. Class I subfamily.</text>
</comment>
<dbReference type="InterPro" id="IPR026590">
    <property type="entry name" value="Ssirtuin_cat_dom"/>
</dbReference>
<keyword evidence="4" id="KW-0479">Metal-binding</keyword>
<dbReference type="PANTHER" id="PTHR11085">
    <property type="entry name" value="NAD-DEPENDENT PROTEIN DEACYLASE SIRTUIN-5, MITOCHONDRIAL-RELATED"/>
    <property type="match status" value="1"/>
</dbReference>
<keyword evidence="2" id="KW-0808">Transferase</keyword>
<dbReference type="Pfam" id="PF02146">
    <property type="entry name" value="SIR2"/>
    <property type="match status" value="1"/>
</dbReference>
<evidence type="ECO:0000259" key="6">
    <source>
        <dbReference type="PROSITE" id="PS50305"/>
    </source>
</evidence>
<feature type="binding site" evidence="4">
    <location>
        <position position="172"/>
    </location>
    <ligand>
        <name>Zn(2+)</name>
        <dbReference type="ChEBI" id="CHEBI:29105"/>
    </ligand>
</feature>
<dbReference type="OrthoDB" id="2919105at2759"/>
<sequence length="438" mass="49826">MKTIDLSGEIPSNEQIKLSEVSKIIFKSRKAVVLTGAGISCNAGIPDFRSSDGLYNMVKSKFPKKIVKGQDLFDISIFRDEVTLSLFCTFMESLYSSSIDAKPTETHRFIKILKEKKKLLRCYTQNIDGLEDKMNLKMGINLSEFDCNGPFNKTWQDLDVVQLHGNINNLACTQCFHSFNWNVEYREQFSNGSNPECKNCYLKYQERLYSGKRLTGNIGMLRPNIVLYGENHPQSEILANGLNKDVNLKPDLFIIMGTSLKVDGIKRLVKTLAQSVHNRGGTVLFVNKTPISQAMWSNIIDYEILCDCDEFVKLLKYEIPDLFLTQEQLDSKKLNQNLVSPPLSKAQIKKEQNLKSQIKKTSTKVCVKKEPIRRVKKEPVKKESIRRVKKGPIKQTIKKDTSIPSHIKQENSQALESVQNSMCSQSKQHIKLESSISS</sequence>
<feature type="binding site" evidence="4">
    <location>
        <position position="197"/>
    </location>
    <ligand>
        <name>Zn(2+)</name>
        <dbReference type="ChEBI" id="CHEBI:29105"/>
    </ligand>
</feature>
<dbReference type="GeneID" id="2902813"/>
<dbReference type="SUPFAM" id="SSF52467">
    <property type="entry name" value="DHS-like NAD/FAD-binding domain"/>
    <property type="match status" value="1"/>
</dbReference>
<protein>
    <submittedName>
        <fullName evidence="7">DEHA2E15202p</fullName>
    </submittedName>
</protein>
<dbReference type="PROSITE" id="PS50305">
    <property type="entry name" value="SIRTUIN"/>
    <property type="match status" value="1"/>
</dbReference>
<dbReference type="Proteomes" id="UP000000599">
    <property type="component" value="Chromosome E"/>
</dbReference>
<evidence type="ECO:0000256" key="4">
    <source>
        <dbReference type="PROSITE-ProRule" id="PRU00236"/>
    </source>
</evidence>
<dbReference type="Gene3D" id="3.40.50.1220">
    <property type="entry name" value="TPP-binding domain"/>
    <property type="match status" value="1"/>
</dbReference>
<feature type="binding site" evidence="4">
    <location>
        <position position="200"/>
    </location>
    <ligand>
        <name>Zn(2+)</name>
        <dbReference type="ChEBI" id="CHEBI:29105"/>
    </ligand>
</feature>
<name>Q6BPA4_DEBHA</name>
<evidence type="ECO:0000256" key="5">
    <source>
        <dbReference type="SAM" id="MobiDB-lite"/>
    </source>
</evidence>
<accession>Q6BPA4</accession>
<dbReference type="GO" id="GO:0046872">
    <property type="term" value="F:metal ion binding"/>
    <property type="evidence" value="ECO:0007669"/>
    <property type="project" value="UniProtKB-KW"/>
</dbReference>
<dbReference type="OMA" id="WKRLRPQ"/>
<keyword evidence="8" id="KW-1185">Reference proteome</keyword>
<proteinExistence type="inferred from homology"/>